<dbReference type="InterPro" id="IPR015422">
    <property type="entry name" value="PyrdxlP-dep_Trfase_small"/>
</dbReference>
<dbReference type="InterPro" id="IPR015421">
    <property type="entry name" value="PyrdxlP-dep_Trfase_major"/>
</dbReference>
<dbReference type="InterPro" id="IPR000192">
    <property type="entry name" value="Aminotrans_V_dom"/>
</dbReference>
<dbReference type="Pfam" id="PF00266">
    <property type="entry name" value="Aminotran_5"/>
    <property type="match status" value="1"/>
</dbReference>
<protein>
    <submittedName>
        <fullName evidence="2">Putative L-cysteine/cystine lyase</fullName>
    </submittedName>
</protein>
<dbReference type="eggNOG" id="COG0520">
    <property type="taxonomic scope" value="Bacteria"/>
</dbReference>
<sequence>MSPILFKDNMPALQNKAYFNYGGQGPLPTQSLNAITSSWQTIQKLGPFTNNVWPYITKEVITTKNLIAEICSIHPKRIAFTENVTSGCVLPLLGLPFSDGDNLLLSDCEHPGIVAACKELARKKNLTIAILPVSKLCNGNDKKDETYNTVLKLIDEYLQKNTKLVVLSHLLWNTGQIMPIELISKRLKEHSSKPYLLVDAAQSFCHIPSKGACDNADIYAFTGHKWAYGPEGLGAVVLSARVLEESSPTLIGWKSLKAEEGIHINNKAPFHSDARRFEIATSCIPLLAGLRSSLAMLKNEGNETERFFKIKSLSCILWEKLNQIKNIELVLNSPPPSGIISFTISGNHSPEEVVDYLGKENLWIRVLEDPKWLRACVHITTDSNEIDNLVIGLKNFISTK</sequence>
<keyword evidence="2" id="KW-0456">Lyase</keyword>
<evidence type="ECO:0000259" key="1">
    <source>
        <dbReference type="Pfam" id="PF00266"/>
    </source>
</evidence>
<dbReference type="PANTHER" id="PTHR43586:SF4">
    <property type="entry name" value="ISOPENICILLIN N EPIMERASE"/>
    <property type="match status" value="1"/>
</dbReference>
<feature type="domain" description="Aminotransferase class V" evidence="1">
    <location>
        <begin position="56"/>
        <end position="366"/>
    </location>
</feature>
<dbReference type="PANTHER" id="PTHR43586">
    <property type="entry name" value="CYSTEINE DESULFURASE"/>
    <property type="match status" value="1"/>
</dbReference>
<dbReference type="InterPro" id="IPR015424">
    <property type="entry name" value="PyrdxlP-dep_Trfase"/>
</dbReference>
<dbReference type="Gene3D" id="3.40.640.10">
    <property type="entry name" value="Type I PLP-dependent aspartate aminotransferase-like (Major domain)"/>
    <property type="match status" value="1"/>
</dbReference>
<dbReference type="Proteomes" id="UP000002592">
    <property type="component" value="Chromosome"/>
</dbReference>
<dbReference type="KEGG" id="pme:NATL1_04651"/>
<proteinExistence type="predicted"/>
<dbReference type="RefSeq" id="WP_011823216.1">
    <property type="nucleotide sequence ID" value="NC_008819.1"/>
</dbReference>
<dbReference type="Gene3D" id="3.90.1150.10">
    <property type="entry name" value="Aspartate Aminotransferase, domain 1"/>
    <property type="match status" value="1"/>
</dbReference>
<evidence type="ECO:0000313" key="3">
    <source>
        <dbReference type="Proteomes" id="UP000002592"/>
    </source>
</evidence>
<organism evidence="2 3">
    <name type="scientific">Prochlorococcus marinus (strain NATL1A)</name>
    <dbReference type="NCBI Taxonomy" id="167555"/>
    <lineage>
        <taxon>Bacteria</taxon>
        <taxon>Bacillati</taxon>
        <taxon>Cyanobacteriota</taxon>
        <taxon>Cyanophyceae</taxon>
        <taxon>Synechococcales</taxon>
        <taxon>Prochlorococcaceae</taxon>
        <taxon>Prochlorococcus</taxon>
    </lineage>
</organism>
<accession>A2C0L9</accession>
<reference evidence="3" key="1">
    <citation type="journal article" date="2007" name="PLoS Genet.">
        <title>Patterns and implications of gene gain and loss in the evolution of Prochlorococcus.</title>
        <authorList>
            <person name="Kettler G.C."/>
            <person name="Martiny A.C."/>
            <person name="Huang K."/>
            <person name="Zucker J."/>
            <person name="Coleman M.L."/>
            <person name="Rodrigue S."/>
            <person name="Chen F."/>
            <person name="Lapidus A."/>
            <person name="Ferriera S."/>
            <person name="Johnson J."/>
            <person name="Steglich C."/>
            <person name="Church G.M."/>
            <person name="Richardson P."/>
            <person name="Chisholm S.W."/>
        </authorList>
    </citation>
    <scope>NUCLEOTIDE SEQUENCE [LARGE SCALE GENOMIC DNA]</scope>
    <source>
        <strain evidence="3">NATL1A</strain>
    </source>
</reference>
<dbReference type="EMBL" id="CP000553">
    <property type="protein sequence ID" value="ABM75029.1"/>
    <property type="molecule type" value="Genomic_DNA"/>
</dbReference>
<dbReference type="AlphaFoldDB" id="A2C0L9"/>
<dbReference type="SUPFAM" id="SSF53383">
    <property type="entry name" value="PLP-dependent transferases"/>
    <property type="match status" value="1"/>
</dbReference>
<dbReference type="HOGENOM" id="CLU_003433_2_1_3"/>
<evidence type="ECO:0000313" key="2">
    <source>
        <dbReference type="EMBL" id="ABM75029.1"/>
    </source>
</evidence>
<name>A2C0L9_PROM1</name>
<dbReference type="GO" id="GO:0016829">
    <property type="term" value="F:lyase activity"/>
    <property type="evidence" value="ECO:0007669"/>
    <property type="project" value="UniProtKB-KW"/>
</dbReference>
<gene>
    <name evidence="2" type="ordered locus">NATL1_04651</name>
</gene>